<evidence type="ECO:0000256" key="3">
    <source>
        <dbReference type="ARBA" id="ARBA00022692"/>
    </source>
</evidence>
<dbReference type="GO" id="GO:0005886">
    <property type="term" value="C:plasma membrane"/>
    <property type="evidence" value="ECO:0007669"/>
    <property type="project" value="UniProtKB-SubCell"/>
</dbReference>
<dbReference type="InterPro" id="IPR049453">
    <property type="entry name" value="Memb_transporter_dom"/>
</dbReference>
<evidence type="ECO:0000256" key="7">
    <source>
        <dbReference type="SAM" id="Phobius"/>
    </source>
</evidence>
<keyword evidence="5 7" id="KW-0472">Membrane</keyword>
<feature type="transmembrane region" description="Helical" evidence="7">
    <location>
        <begin position="137"/>
        <end position="158"/>
    </location>
</feature>
<proteinExistence type="inferred from homology"/>
<gene>
    <name evidence="10" type="ORF">SAMN04487941_0225</name>
</gene>
<dbReference type="PANTHER" id="PTHR30509">
    <property type="entry name" value="P-HYDROXYBENZOIC ACID EFFLUX PUMP SUBUNIT-RELATED"/>
    <property type="match status" value="1"/>
</dbReference>
<organism evidence="10 11">
    <name type="scientific">Pontibacter akesuensis</name>
    <dbReference type="NCBI Taxonomy" id="388950"/>
    <lineage>
        <taxon>Bacteria</taxon>
        <taxon>Pseudomonadati</taxon>
        <taxon>Bacteroidota</taxon>
        <taxon>Cytophagia</taxon>
        <taxon>Cytophagales</taxon>
        <taxon>Hymenobacteraceae</taxon>
        <taxon>Pontibacter</taxon>
    </lineage>
</organism>
<feature type="transmembrane region" description="Helical" evidence="7">
    <location>
        <begin position="32"/>
        <end position="55"/>
    </location>
</feature>
<evidence type="ECO:0000256" key="6">
    <source>
        <dbReference type="ARBA" id="ARBA00043993"/>
    </source>
</evidence>
<feature type="transmembrane region" description="Helical" evidence="7">
    <location>
        <begin position="114"/>
        <end position="131"/>
    </location>
</feature>
<sequence length="710" mass="78704">MPTQVWTFRRFFFSEYFADGVRVTFALLLPTLLLSLLGHLQAGIPLAMGALLVSLSDAPGPATHKRNGMLVCILTVWLVALTTGFARLSSLAMGAEILVFSFLFSMLTVYGNRAALIGSGALLAMILVMGLHPENVWGFAFLVAAGGLWYFLLSMLFLRLLPYRPAQHALGECIRETAAFLKLRAAFYSLSTDPDTNYRKIVQQQVVVSEKQDAVRELLLRSRQLVKEATDQSRRLVLAFVDVVDLYEQISVMQNDYNALRDTLSKLGLLDHIGLLIRHMAEELNEMGWAVQSIAPYKPTHALETELANLRERVQQTPEAALAAQSPVLQGILVNMERILEKYAHIRHYFGPSTGESAGLGQEEDYARFVSHEEYSASKLVNNLTWQSSIFKYSLRVALACFVGFMLMQTVIEGSHSYWVLLTILVILKPAFSLTKQRNFQRLLGTIIGGLVGVVVLALVQDEVLRFMILIIAMVGTFSLIRLNYIVSVIFMTPFVLIVFSFLGGAGTNIAQERIIDTLIGSAVAFAASYLLFPNWESAKLSLLLRAILKANIAYLQRLSLTLAGKDVASIEYKLARKEVYVSAANLSAAFQRMISEPKSKQRNVEAIYNFLVLNHILSSNIASVASLLQAGRQQTATAGHLQEAVNQAVDLLQRSLRQIEESPAVAEAALPQLNAEPQTGQERSLLQEQLVFLQKVSQDIYRTTGAIVV</sequence>
<evidence type="ECO:0000259" key="9">
    <source>
        <dbReference type="Pfam" id="PF13515"/>
    </source>
</evidence>
<feature type="transmembrane region" description="Helical" evidence="7">
    <location>
        <begin position="67"/>
        <end position="85"/>
    </location>
</feature>
<dbReference type="Proteomes" id="UP000182491">
    <property type="component" value="Unassembled WGS sequence"/>
</dbReference>
<keyword evidence="11" id="KW-1185">Reference proteome</keyword>
<dbReference type="Pfam" id="PF12805">
    <property type="entry name" value="FUSC-like"/>
    <property type="match status" value="1"/>
</dbReference>
<dbReference type="RefSeq" id="WP_068839221.1">
    <property type="nucleotide sequence ID" value="NZ_BMXC01000001.1"/>
</dbReference>
<evidence type="ECO:0000313" key="10">
    <source>
        <dbReference type="EMBL" id="SFU35943.1"/>
    </source>
</evidence>
<comment type="subcellular location">
    <subcellularLocation>
        <location evidence="1">Cell membrane</location>
        <topology evidence="1">Multi-pass membrane protein</topology>
    </subcellularLocation>
</comment>
<dbReference type="STRING" id="388950.GCA_001611675_03363"/>
<keyword evidence="3 7" id="KW-0812">Transmembrane</keyword>
<dbReference type="PANTHER" id="PTHR30509:SF9">
    <property type="entry name" value="MULTIDRUG RESISTANCE PROTEIN MDTO"/>
    <property type="match status" value="1"/>
</dbReference>
<accession>A0A1I7FIC1</accession>
<evidence type="ECO:0000256" key="5">
    <source>
        <dbReference type="ARBA" id="ARBA00023136"/>
    </source>
</evidence>
<feature type="transmembrane region" description="Helical" evidence="7">
    <location>
        <begin position="465"/>
        <end position="481"/>
    </location>
</feature>
<dbReference type="Pfam" id="PF13515">
    <property type="entry name" value="FUSC_2"/>
    <property type="match status" value="1"/>
</dbReference>
<feature type="transmembrane region" description="Helical" evidence="7">
    <location>
        <begin position="486"/>
        <end position="503"/>
    </location>
</feature>
<evidence type="ECO:0000256" key="2">
    <source>
        <dbReference type="ARBA" id="ARBA00022475"/>
    </source>
</evidence>
<reference evidence="11" key="1">
    <citation type="submission" date="2016-10" db="EMBL/GenBank/DDBJ databases">
        <authorList>
            <person name="Varghese N."/>
        </authorList>
    </citation>
    <scope>NUCLEOTIDE SEQUENCE [LARGE SCALE GENOMIC DNA]</scope>
    <source>
        <strain evidence="11">DSM 18820</strain>
    </source>
</reference>
<evidence type="ECO:0000256" key="4">
    <source>
        <dbReference type="ARBA" id="ARBA00022989"/>
    </source>
</evidence>
<feature type="domain" description="Integral membrane protein YccS N-terminal" evidence="8">
    <location>
        <begin position="70"/>
        <end position="342"/>
    </location>
</feature>
<feature type="domain" description="Integral membrane bound transporter" evidence="9">
    <location>
        <begin position="410"/>
        <end position="527"/>
    </location>
</feature>
<feature type="transmembrane region" description="Helical" evidence="7">
    <location>
        <begin position="442"/>
        <end position="459"/>
    </location>
</feature>
<feature type="transmembrane region" description="Helical" evidence="7">
    <location>
        <begin position="393"/>
        <end position="412"/>
    </location>
</feature>
<dbReference type="AlphaFoldDB" id="A0A1I7FIC1"/>
<feature type="transmembrane region" description="Helical" evidence="7">
    <location>
        <begin position="418"/>
        <end position="435"/>
    </location>
</feature>
<dbReference type="InterPro" id="IPR032692">
    <property type="entry name" value="YccS_N"/>
</dbReference>
<evidence type="ECO:0000313" key="11">
    <source>
        <dbReference type="Proteomes" id="UP000182491"/>
    </source>
</evidence>
<name>A0A1I7FIC1_9BACT</name>
<dbReference type="OrthoDB" id="8670769at2"/>
<keyword evidence="2" id="KW-1003">Cell membrane</keyword>
<dbReference type="EMBL" id="FPCA01000001">
    <property type="protein sequence ID" value="SFU35943.1"/>
    <property type="molecule type" value="Genomic_DNA"/>
</dbReference>
<evidence type="ECO:0000256" key="1">
    <source>
        <dbReference type="ARBA" id="ARBA00004651"/>
    </source>
</evidence>
<protein>
    <submittedName>
        <fullName evidence="10">Uncharacterized membrane protein YccC</fullName>
    </submittedName>
</protein>
<keyword evidence="4 7" id="KW-1133">Transmembrane helix</keyword>
<evidence type="ECO:0000259" key="8">
    <source>
        <dbReference type="Pfam" id="PF12805"/>
    </source>
</evidence>
<comment type="similarity">
    <text evidence="6">Belongs to the YccS/YhfK family.</text>
</comment>